<dbReference type="InterPro" id="IPR002525">
    <property type="entry name" value="Transp_IS110-like_N"/>
</dbReference>
<comment type="caution">
    <text evidence="2">The sequence shown here is derived from an EMBL/GenBank/DDBJ whole genome shotgun (WGS) entry which is preliminary data.</text>
</comment>
<keyword evidence="3" id="KW-1185">Reference proteome</keyword>
<feature type="non-terminal residue" evidence="2">
    <location>
        <position position="162"/>
    </location>
</feature>
<dbReference type="EMBL" id="JBHMCA010000100">
    <property type="protein sequence ID" value="MFB9452007.1"/>
    <property type="molecule type" value="Genomic_DNA"/>
</dbReference>
<protein>
    <submittedName>
        <fullName evidence="2">Transposase</fullName>
    </submittedName>
</protein>
<dbReference type="Pfam" id="PF01548">
    <property type="entry name" value="DEDD_Tnp_IS110"/>
    <property type="match status" value="1"/>
</dbReference>
<feature type="domain" description="Transposase IS110-like N-terminal" evidence="1">
    <location>
        <begin position="20"/>
        <end position="161"/>
    </location>
</feature>
<dbReference type="InterPro" id="IPR047650">
    <property type="entry name" value="Transpos_IS110"/>
</dbReference>
<reference evidence="2 3" key="1">
    <citation type="submission" date="2024-09" db="EMBL/GenBank/DDBJ databases">
        <authorList>
            <person name="Sun Q."/>
            <person name="Mori K."/>
        </authorList>
    </citation>
    <scope>NUCLEOTIDE SEQUENCE [LARGE SCALE GENOMIC DNA]</scope>
    <source>
        <strain evidence="2 3">JCM 3307</strain>
    </source>
</reference>
<dbReference type="RefSeq" id="WP_380032094.1">
    <property type="nucleotide sequence ID" value="NZ_JBHMCA010000100.1"/>
</dbReference>
<proteinExistence type="predicted"/>
<evidence type="ECO:0000259" key="1">
    <source>
        <dbReference type="Pfam" id="PF01548"/>
    </source>
</evidence>
<evidence type="ECO:0000313" key="3">
    <source>
        <dbReference type="Proteomes" id="UP001589608"/>
    </source>
</evidence>
<dbReference type="PANTHER" id="PTHR33055">
    <property type="entry name" value="TRANSPOSASE FOR INSERTION SEQUENCE ELEMENT IS1111A"/>
    <property type="match status" value="1"/>
</dbReference>
<dbReference type="PANTHER" id="PTHR33055:SF16">
    <property type="entry name" value="TRANSPOSASE FOR INSERTION SEQUENCE ELEMENT IS1547"/>
    <property type="match status" value="1"/>
</dbReference>
<gene>
    <name evidence="2" type="ORF">ACFFTR_53880</name>
</gene>
<accession>A0ABV5MSZ5</accession>
<sequence length="162" mass="17569">MPIEAGQPADSRPDRRRWVVGVDTHTDTHAAALVDALGEVHAQTEVSADPDGYIRLLAWAGEHLPAGQRMFWAVEGTRAHGHGLTRVLQAAGHQVIEAVPPVRGSRRRGGKSDRLDAIHAARTALINDHPATPRADGPREALRLLVTARQHYSTTRTATINV</sequence>
<evidence type="ECO:0000313" key="2">
    <source>
        <dbReference type="EMBL" id="MFB9452007.1"/>
    </source>
</evidence>
<name>A0ABV5MSZ5_9ACTN</name>
<organism evidence="2 3">
    <name type="scientific">Dactylosporangium vinaceum</name>
    <dbReference type="NCBI Taxonomy" id="53362"/>
    <lineage>
        <taxon>Bacteria</taxon>
        <taxon>Bacillati</taxon>
        <taxon>Actinomycetota</taxon>
        <taxon>Actinomycetes</taxon>
        <taxon>Micromonosporales</taxon>
        <taxon>Micromonosporaceae</taxon>
        <taxon>Dactylosporangium</taxon>
    </lineage>
</organism>
<dbReference type="Proteomes" id="UP001589608">
    <property type="component" value="Unassembled WGS sequence"/>
</dbReference>